<feature type="transmembrane region" description="Helical" evidence="6">
    <location>
        <begin position="211"/>
        <end position="230"/>
    </location>
</feature>
<dbReference type="PANTHER" id="PTHR23506:SF23">
    <property type="entry name" value="GH10249P"/>
    <property type="match status" value="1"/>
</dbReference>
<proteinExistence type="predicted"/>
<evidence type="ECO:0000256" key="5">
    <source>
        <dbReference type="ARBA" id="ARBA00023136"/>
    </source>
</evidence>
<feature type="transmembrane region" description="Helical" evidence="6">
    <location>
        <begin position="115"/>
        <end position="134"/>
    </location>
</feature>
<evidence type="ECO:0000259" key="7">
    <source>
        <dbReference type="PROSITE" id="PS50850"/>
    </source>
</evidence>
<dbReference type="InterPro" id="IPR036259">
    <property type="entry name" value="MFS_trans_sf"/>
</dbReference>
<feature type="non-terminal residue" evidence="8">
    <location>
        <position position="384"/>
    </location>
</feature>
<keyword evidence="5 6" id="KW-0472">Membrane</keyword>
<dbReference type="Gene3D" id="1.20.1250.20">
    <property type="entry name" value="MFS general substrate transporter like domains"/>
    <property type="match status" value="1"/>
</dbReference>
<organism evidence="8">
    <name type="scientific">marine sediment metagenome</name>
    <dbReference type="NCBI Taxonomy" id="412755"/>
    <lineage>
        <taxon>unclassified sequences</taxon>
        <taxon>metagenomes</taxon>
        <taxon>ecological metagenomes</taxon>
    </lineage>
</organism>
<evidence type="ECO:0000256" key="2">
    <source>
        <dbReference type="ARBA" id="ARBA00022448"/>
    </source>
</evidence>
<protein>
    <recommendedName>
        <fullName evidence="7">Major facilitator superfamily (MFS) profile domain-containing protein</fullName>
    </recommendedName>
</protein>
<feature type="transmembrane region" description="Helical" evidence="6">
    <location>
        <begin position="141"/>
        <end position="162"/>
    </location>
</feature>
<evidence type="ECO:0000256" key="3">
    <source>
        <dbReference type="ARBA" id="ARBA00022692"/>
    </source>
</evidence>
<accession>X1FUB8</accession>
<feature type="domain" description="Major facilitator superfamily (MFS) profile" evidence="7">
    <location>
        <begin position="19"/>
        <end position="384"/>
    </location>
</feature>
<feature type="transmembrane region" description="Helical" evidence="6">
    <location>
        <begin position="250"/>
        <end position="278"/>
    </location>
</feature>
<feature type="transmembrane region" description="Helical" evidence="6">
    <location>
        <begin position="182"/>
        <end position="204"/>
    </location>
</feature>
<sequence>MVIHGVNLHPSRRANIRVLVVANLISGLIHGFYNVILQPFIVKMIESTGRNVNPEETLGLIMTAAALIQIIPMIFASKISDKIGRKRVILGSFIFLPVSMLLFGTSGLLSIKYPFSYYSFGANFPLKIASFSEISITSFPIAYALAVAFLGLSCVSISFGFGDPAVSALVAESAEKKKTASSFSIINLAFYATGLIGPLVIRVLTDRIEIWVYFYVLAVLRLIMFLYQLIALKEPHIIKDYTSSISKQFVQSLIAIYQMFLQMFKSIFLYLSIPYYFIKRRKKQSVRSDYYNEVETNLTLFRDIFRNPGVPYAIGFFILDALTWGLSISIFWGSLVTQYDFNEGNIAVLQLAFSVSTLLIFIPVTKISDKLKKSELLLLSQLTG</sequence>
<dbReference type="EMBL" id="BARU01005421">
    <property type="protein sequence ID" value="GAH36125.1"/>
    <property type="molecule type" value="Genomic_DNA"/>
</dbReference>
<dbReference type="PROSITE" id="PS50850">
    <property type="entry name" value="MFS"/>
    <property type="match status" value="1"/>
</dbReference>
<keyword evidence="3 6" id="KW-0812">Transmembrane</keyword>
<feature type="transmembrane region" description="Helical" evidence="6">
    <location>
        <begin position="88"/>
        <end position="109"/>
    </location>
</feature>
<evidence type="ECO:0000256" key="1">
    <source>
        <dbReference type="ARBA" id="ARBA00004141"/>
    </source>
</evidence>
<keyword evidence="4 6" id="KW-1133">Transmembrane helix</keyword>
<dbReference type="InterPro" id="IPR005829">
    <property type="entry name" value="Sugar_transporter_CS"/>
</dbReference>
<keyword evidence="2" id="KW-0813">Transport</keyword>
<feature type="transmembrane region" description="Helical" evidence="6">
    <location>
        <begin position="344"/>
        <end position="364"/>
    </location>
</feature>
<gene>
    <name evidence="8" type="ORF">S03H2_10553</name>
</gene>
<dbReference type="SUPFAM" id="SSF103473">
    <property type="entry name" value="MFS general substrate transporter"/>
    <property type="match status" value="1"/>
</dbReference>
<dbReference type="GO" id="GO:0022857">
    <property type="term" value="F:transmembrane transporter activity"/>
    <property type="evidence" value="ECO:0007669"/>
    <property type="project" value="InterPro"/>
</dbReference>
<dbReference type="InterPro" id="IPR050930">
    <property type="entry name" value="MFS_Vesicular_Transporter"/>
</dbReference>
<feature type="transmembrane region" description="Helical" evidence="6">
    <location>
        <begin position="18"/>
        <end position="37"/>
    </location>
</feature>
<dbReference type="InterPro" id="IPR020846">
    <property type="entry name" value="MFS_dom"/>
</dbReference>
<dbReference type="PROSITE" id="PS00216">
    <property type="entry name" value="SUGAR_TRANSPORT_1"/>
    <property type="match status" value="1"/>
</dbReference>
<evidence type="ECO:0000313" key="8">
    <source>
        <dbReference type="EMBL" id="GAH36125.1"/>
    </source>
</evidence>
<comment type="caution">
    <text evidence="8">The sequence shown here is derived from an EMBL/GenBank/DDBJ whole genome shotgun (WGS) entry which is preliminary data.</text>
</comment>
<comment type="subcellular location">
    <subcellularLocation>
        <location evidence="1">Membrane</location>
        <topology evidence="1">Multi-pass membrane protein</topology>
    </subcellularLocation>
</comment>
<dbReference type="GO" id="GO:0016020">
    <property type="term" value="C:membrane"/>
    <property type="evidence" value="ECO:0007669"/>
    <property type="project" value="UniProtKB-SubCell"/>
</dbReference>
<dbReference type="Pfam" id="PF07690">
    <property type="entry name" value="MFS_1"/>
    <property type="match status" value="1"/>
</dbReference>
<reference evidence="8" key="1">
    <citation type="journal article" date="2014" name="Front. Microbiol.">
        <title>High frequency of phylogenetically diverse reductive dehalogenase-homologous genes in deep subseafloor sedimentary metagenomes.</title>
        <authorList>
            <person name="Kawai M."/>
            <person name="Futagami T."/>
            <person name="Toyoda A."/>
            <person name="Takaki Y."/>
            <person name="Nishi S."/>
            <person name="Hori S."/>
            <person name="Arai W."/>
            <person name="Tsubouchi T."/>
            <person name="Morono Y."/>
            <person name="Uchiyama I."/>
            <person name="Ito T."/>
            <person name="Fujiyama A."/>
            <person name="Inagaki F."/>
            <person name="Takami H."/>
        </authorList>
    </citation>
    <scope>NUCLEOTIDE SEQUENCE</scope>
    <source>
        <strain evidence="8">Expedition CK06-06</strain>
    </source>
</reference>
<feature type="transmembrane region" description="Helical" evidence="6">
    <location>
        <begin position="57"/>
        <end position="76"/>
    </location>
</feature>
<dbReference type="InterPro" id="IPR011701">
    <property type="entry name" value="MFS"/>
</dbReference>
<dbReference type="AlphaFoldDB" id="X1FUB8"/>
<name>X1FUB8_9ZZZZ</name>
<evidence type="ECO:0000256" key="6">
    <source>
        <dbReference type="SAM" id="Phobius"/>
    </source>
</evidence>
<dbReference type="PANTHER" id="PTHR23506">
    <property type="entry name" value="GH10249P"/>
    <property type="match status" value="1"/>
</dbReference>
<evidence type="ECO:0000256" key="4">
    <source>
        <dbReference type="ARBA" id="ARBA00022989"/>
    </source>
</evidence>
<feature type="transmembrane region" description="Helical" evidence="6">
    <location>
        <begin position="310"/>
        <end position="332"/>
    </location>
</feature>